<accession>A0A6M1SSI3</accession>
<name>A0A6M1SSI3_9HYPH</name>
<reference evidence="2 3" key="2">
    <citation type="submission" date="2020-03" db="EMBL/GenBank/DDBJ databases">
        <title>Devosia chinhatensis sp. nov., isolated from a hexachlorocyclohexane (HCH) dump site in India.</title>
        <authorList>
            <person name="Kumar M."/>
            <person name="Lal R."/>
        </authorList>
    </citation>
    <scope>NUCLEOTIDE SEQUENCE [LARGE SCALE GENOMIC DNA]</scope>
    <source>
        <strain evidence="2 3">H239</strain>
    </source>
</reference>
<reference evidence="2 3" key="1">
    <citation type="submission" date="2020-02" db="EMBL/GenBank/DDBJ databases">
        <authorList>
            <person name="Khan S.A."/>
            <person name="Jeon C.O."/>
            <person name="Chun B.H."/>
        </authorList>
    </citation>
    <scope>NUCLEOTIDE SEQUENCE [LARGE SCALE GENOMIC DNA]</scope>
    <source>
        <strain evidence="2 3">H239</strain>
    </source>
</reference>
<evidence type="ECO:0000313" key="3">
    <source>
        <dbReference type="Proteomes" id="UP000474802"/>
    </source>
</evidence>
<dbReference type="Pfam" id="PF04248">
    <property type="entry name" value="NTP_transf_9"/>
    <property type="match status" value="1"/>
</dbReference>
<proteinExistence type="predicted"/>
<sequence length="115" mass="12871">MSEIATITPVDGRVHIYFDDGEIASSIRAMRLERPGEEPRVYLPLEDVHPQILEASDTTSEDDGLGAAHYYTIKTLTADGVDEAWYHPYAEGQYEPLRDLLTFGGDRIKISTTEV</sequence>
<organism evidence="2 3">
    <name type="scientific">Devosia aurantiaca</name>
    <dbReference type="NCBI Taxonomy" id="2714858"/>
    <lineage>
        <taxon>Bacteria</taxon>
        <taxon>Pseudomonadati</taxon>
        <taxon>Pseudomonadota</taxon>
        <taxon>Alphaproteobacteria</taxon>
        <taxon>Hyphomicrobiales</taxon>
        <taxon>Devosiaceae</taxon>
        <taxon>Devosia</taxon>
    </lineage>
</organism>
<comment type="caution">
    <text evidence="2">The sequence shown here is derived from an EMBL/GenBank/DDBJ whole genome shotgun (WGS) entry which is preliminary data.</text>
</comment>
<evidence type="ECO:0000313" key="2">
    <source>
        <dbReference type="EMBL" id="NGP17373.1"/>
    </source>
</evidence>
<dbReference type="Proteomes" id="UP000474802">
    <property type="component" value="Unassembled WGS sequence"/>
</dbReference>
<keyword evidence="3" id="KW-1185">Reference proteome</keyword>
<gene>
    <name evidence="2" type="ORF">G5575_06570</name>
</gene>
<protein>
    <submittedName>
        <fullName evidence="2">DUF427 domain-containing protein</fullName>
    </submittedName>
</protein>
<dbReference type="InterPro" id="IPR007361">
    <property type="entry name" value="DUF427"/>
</dbReference>
<dbReference type="AlphaFoldDB" id="A0A6M1SSI3"/>
<evidence type="ECO:0000259" key="1">
    <source>
        <dbReference type="Pfam" id="PF04248"/>
    </source>
</evidence>
<dbReference type="EMBL" id="JAALFG010000001">
    <property type="protein sequence ID" value="NGP17373.1"/>
    <property type="molecule type" value="Genomic_DNA"/>
</dbReference>
<dbReference type="InterPro" id="IPR038694">
    <property type="entry name" value="DUF427_sf"/>
</dbReference>
<dbReference type="RefSeq" id="WP_164533563.1">
    <property type="nucleotide sequence ID" value="NZ_JAALFG010000001.1"/>
</dbReference>
<dbReference type="Gene3D" id="2.170.150.40">
    <property type="entry name" value="Domain of unknown function (DUF427)"/>
    <property type="match status" value="1"/>
</dbReference>
<feature type="domain" description="DUF427" evidence="1">
    <location>
        <begin position="14"/>
        <end position="103"/>
    </location>
</feature>